<feature type="signal peptide" evidence="10">
    <location>
        <begin position="1"/>
        <end position="22"/>
    </location>
</feature>
<keyword evidence="3 9" id="KW-0813">Transport</keyword>
<dbReference type="InterPro" id="IPR044712">
    <property type="entry name" value="SLC25A32-like"/>
</dbReference>
<evidence type="ECO:0000256" key="6">
    <source>
        <dbReference type="ARBA" id="ARBA00022989"/>
    </source>
</evidence>
<evidence type="ECO:0000256" key="5">
    <source>
        <dbReference type="ARBA" id="ARBA00022737"/>
    </source>
</evidence>
<keyword evidence="12" id="KW-1185">Reference proteome</keyword>
<evidence type="ECO:0000256" key="8">
    <source>
        <dbReference type="PROSITE-ProRule" id="PRU00282"/>
    </source>
</evidence>
<dbReference type="AlphaFoldDB" id="A0ABD2ZH73"/>
<evidence type="ECO:0000256" key="7">
    <source>
        <dbReference type="ARBA" id="ARBA00023136"/>
    </source>
</evidence>
<reference evidence="11 12" key="1">
    <citation type="submission" date="2024-11" db="EMBL/GenBank/DDBJ databases">
        <title>A near-complete genome assembly of Cinchona calisaya.</title>
        <authorList>
            <person name="Lian D.C."/>
            <person name="Zhao X.W."/>
            <person name="Wei L."/>
        </authorList>
    </citation>
    <scope>NUCLEOTIDE SEQUENCE [LARGE SCALE GENOMIC DNA]</scope>
    <source>
        <tissue evidence="11">Nenye</tissue>
    </source>
</reference>
<dbReference type="Proteomes" id="UP001630127">
    <property type="component" value="Unassembled WGS sequence"/>
</dbReference>
<name>A0ABD2ZH73_9GENT</name>
<dbReference type="SUPFAM" id="SSF103506">
    <property type="entry name" value="Mitochondrial carrier"/>
    <property type="match status" value="1"/>
</dbReference>
<feature type="repeat" description="Solcar" evidence="8">
    <location>
        <begin position="148"/>
        <end position="235"/>
    </location>
</feature>
<evidence type="ECO:0000256" key="2">
    <source>
        <dbReference type="ARBA" id="ARBA00006375"/>
    </source>
</evidence>
<evidence type="ECO:0000256" key="1">
    <source>
        <dbReference type="ARBA" id="ARBA00004141"/>
    </source>
</evidence>
<keyword evidence="4 8" id="KW-0812">Transmembrane</keyword>
<proteinExistence type="inferred from homology"/>
<protein>
    <submittedName>
        <fullName evidence="11">Uncharacterized protein</fullName>
    </submittedName>
</protein>
<evidence type="ECO:0000256" key="3">
    <source>
        <dbReference type="ARBA" id="ARBA00022448"/>
    </source>
</evidence>
<keyword evidence="7 8" id="KW-0472">Membrane</keyword>
<comment type="similarity">
    <text evidence="2 9">Belongs to the mitochondrial carrier (TC 2.A.29) family.</text>
</comment>
<dbReference type="Pfam" id="PF00153">
    <property type="entry name" value="Mito_carr"/>
    <property type="match status" value="1"/>
</dbReference>
<dbReference type="InterPro" id="IPR018108">
    <property type="entry name" value="MCP_transmembrane"/>
</dbReference>
<keyword evidence="10" id="KW-0732">Signal</keyword>
<comment type="subcellular location">
    <subcellularLocation>
        <location evidence="1">Membrane</location>
        <topology evidence="1">Multi-pass membrane protein</topology>
    </subcellularLocation>
</comment>
<dbReference type="PANTHER" id="PTHR45683">
    <property type="entry name" value="MITOCHONDRIAL NICOTINAMIDE ADENINE DINUCLEOTIDE TRANSPORTER 1-RELATED-RELATED"/>
    <property type="match status" value="1"/>
</dbReference>
<keyword evidence="6" id="KW-1133">Transmembrane helix</keyword>
<comment type="caution">
    <text evidence="11">The sequence shown here is derived from an EMBL/GenBank/DDBJ whole genome shotgun (WGS) entry which is preliminary data.</text>
</comment>
<dbReference type="GO" id="GO:0016020">
    <property type="term" value="C:membrane"/>
    <property type="evidence" value="ECO:0007669"/>
    <property type="project" value="UniProtKB-SubCell"/>
</dbReference>
<organism evidence="11 12">
    <name type="scientific">Cinchona calisaya</name>
    <dbReference type="NCBI Taxonomy" id="153742"/>
    <lineage>
        <taxon>Eukaryota</taxon>
        <taxon>Viridiplantae</taxon>
        <taxon>Streptophyta</taxon>
        <taxon>Embryophyta</taxon>
        <taxon>Tracheophyta</taxon>
        <taxon>Spermatophyta</taxon>
        <taxon>Magnoliopsida</taxon>
        <taxon>eudicotyledons</taxon>
        <taxon>Gunneridae</taxon>
        <taxon>Pentapetalae</taxon>
        <taxon>asterids</taxon>
        <taxon>lamiids</taxon>
        <taxon>Gentianales</taxon>
        <taxon>Rubiaceae</taxon>
        <taxon>Cinchonoideae</taxon>
        <taxon>Cinchoneae</taxon>
        <taxon>Cinchona</taxon>
    </lineage>
</organism>
<sequence length="238" mass="26557">MESDQRNPLCFLLFSLARLCFSTSQKRPDHHSSNGQSILTLDLIDTLLTTIKQKNGFNLFWSFTYWTYDTTSLRSASQRRSPGPRLQHGTDAATGVIAATFVCRLDVIKTRLQVHGLPKIAGANIKVYFTIYEQLKSFLCLDDAYHQLSVGANMIAALGAGAATTIAIDPLWVVKTRLQTQGMRNWVPNRGILSTLRRITHKEGIRHLYSGLVPSLAGVSLVAIQFPTYEKIKLYLAT</sequence>
<dbReference type="PROSITE" id="PS50920">
    <property type="entry name" value="SOLCAR"/>
    <property type="match status" value="1"/>
</dbReference>
<accession>A0ABD2ZH73</accession>
<dbReference type="Gene3D" id="1.50.40.10">
    <property type="entry name" value="Mitochondrial carrier domain"/>
    <property type="match status" value="1"/>
</dbReference>
<feature type="chain" id="PRO_5044817817" evidence="10">
    <location>
        <begin position="23"/>
        <end position="238"/>
    </location>
</feature>
<keyword evidence="5" id="KW-0677">Repeat</keyword>
<evidence type="ECO:0000256" key="10">
    <source>
        <dbReference type="SAM" id="SignalP"/>
    </source>
</evidence>
<gene>
    <name evidence="11" type="ORF">ACH5RR_021332</name>
</gene>
<evidence type="ECO:0000256" key="4">
    <source>
        <dbReference type="ARBA" id="ARBA00022692"/>
    </source>
</evidence>
<evidence type="ECO:0000313" key="11">
    <source>
        <dbReference type="EMBL" id="KAL3518743.1"/>
    </source>
</evidence>
<dbReference type="EMBL" id="JBJUIK010000009">
    <property type="protein sequence ID" value="KAL3518743.1"/>
    <property type="molecule type" value="Genomic_DNA"/>
</dbReference>
<evidence type="ECO:0000313" key="12">
    <source>
        <dbReference type="Proteomes" id="UP001630127"/>
    </source>
</evidence>
<dbReference type="InterPro" id="IPR023395">
    <property type="entry name" value="MCP_dom_sf"/>
</dbReference>
<evidence type="ECO:0000256" key="9">
    <source>
        <dbReference type="RuleBase" id="RU000488"/>
    </source>
</evidence>